<evidence type="ECO:0000256" key="1">
    <source>
        <dbReference type="ARBA" id="ARBA00001946"/>
    </source>
</evidence>
<dbReference type="InterPro" id="IPR050582">
    <property type="entry name" value="HAD-like_SerB"/>
</dbReference>
<name>A0A345JS25_9GAMM</name>
<evidence type="ECO:0000256" key="8">
    <source>
        <dbReference type="ARBA" id="ARBA00023299"/>
    </source>
</evidence>
<dbReference type="Pfam" id="PF12710">
    <property type="entry name" value="HAD"/>
    <property type="match status" value="1"/>
</dbReference>
<evidence type="ECO:0000256" key="7">
    <source>
        <dbReference type="ARBA" id="ARBA00022842"/>
    </source>
</evidence>
<proteinExistence type="predicted"/>
<dbReference type="GO" id="GO:0000287">
    <property type="term" value="F:magnesium ion binding"/>
    <property type="evidence" value="ECO:0007669"/>
    <property type="project" value="TreeGrafter"/>
</dbReference>
<keyword evidence="12" id="KW-1185">Reference proteome</keyword>
<gene>
    <name evidence="11" type="ORF">CGC43_05765</name>
</gene>
<dbReference type="EMBL" id="CP022375">
    <property type="protein sequence ID" value="AXH30121.1"/>
    <property type="molecule type" value="Genomic_DNA"/>
</dbReference>
<dbReference type="GO" id="GO:0005737">
    <property type="term" value="C:cytoplasm"/>
    <property type="evidence" value="ECO:0007669"/>
    <property type="project" value="TreeGrafter"/>
</dbReference>
<comment type="catalytic activity">
    <reaction evidence="10">
        <text>O-phospho-D-serine + H2O = D-serine + phosphate</text>
        <dbReference type="Rhea" id="RHEA:24873"/>
        <dbReference type="ChEBI" id="CHEBI:15377"/>
        <dbReference type="ChEBI" id="CHEBI:35247"/>
        <dbReference type="ChEBI" id="CHEBI:43474"/>
        <dbReference type="ChEBI" id="CHEBI:58680"/>
        <dbReference type="EC" id="3.1.3.3"/>
    </reaction>
</comment>
<evidence type="ECO:0000256" key="3">
    <source>
        <dbReference type="ARBA" id="ARBA00012640"/>
    </source>
</evidence>
<dbReference type="OrthoDB" id="9790031at2"/>
<dbReference type="Proteomes" id="UP000253862">
    <property type="component" value="Chromosome"/>
</dbReference>
<sequence>MKNIIFDFDSTLIKKESLELILEPILQKSPTKLKEIEHITNLGMQGDICFRDSLAKRLAIASPTRQSIKEFSDKYCPNLLTDGIKELVQKLKNKGFEIWVFSGGLTESIQPFADYLAIPRQNIFAVEAIWNRDGSFKALDNSNGACDSKLSAFEQAKDLINGEVIAIGDGYTDYQLYEKGYAAKFIAYIEHVEREKVINLSKYLARNVTELVSLIM</sequence>
<keyword evidence="6" id="KW-0378">Hydrolase</keyword>
<dbReference type="InterPro" id="IPR023214">
    <property type="entry name" value="HAD_sf"/>
</dbReference>
<accession>A0A345JS25</accession>
<organism evidence="11 12">
    <name type="scientific">Francisella opportunistica</name>
    <dbReference type="NCBI Taxonomy" id="2016517"/>
    <lineage>
        <taxon>Bacteria</taxon>
        <taxon>Pseudomonadati</taxon>
        <taxon>Pseudomonadota</taxon>
        <taxon>Gammaproteobacteria</taxon>
        <taxon>Thiotrichales</taxon>
        <taxon>Francisellaceae</taxon>
        <taxon>Francisella</taxon>
    </lineage>
</organism>
<reference evidence="11 12" key="1">
    <citation type="submission" date="2017-07" db="EMBL/GenBank/DDBJ databases">
        <title>Complete genome sequences and comparative analysis of the novel pathogen Francisella opportunistica.</title>
        <authorList>
            <person name="Dietrich E.A."/>
            <person name="Kingry L.C."/>
            <person name="Petersen J.M."/>
        </authorList>
    </citation>
    <scope>NUCLEOTIDE SEQUENCE [LARGE SCALE GENOMIC DNA]</scope>
    <source>
        <strain evidence="11 12">14-2155</strain>
    </source>
</reference>
<evidence type="ECO:0000256" key="9">
    <source>
        <dbReference type="ARBA" id="ARBA00048138"/>
    </source>
</evidence>
<dbReference type="Gene3D" id="3.40.50.1000">
    <property type="entry name" value="HAD superfamily/HAD-like"/>
    <property type="match status" value="1"/>
</dbReference>
<dbReference type="GO" id="GO:0006564">
    <property type="term" value="P:L-serine biosynthetic process"/>
    <property type="evidence" value="ECO:0007669"/>
    <property type="project" value="UniProtKB-KW"/>
</dbReference>
<evidence type="ECO:0000313" key="12">
    <source>
        <dbReference type="Proteomes" id="UP000253862"/>
    </source>
</evidence>
<evidence type="ECO:0000256" key="10">
    <source>
        <dbReference type="ARBA" id="ARBA00048523"/>
    </source>
</evidence>
<evidence type="ECO:0000256" key="4">
    <source>
        <dbReference type="ARBA" id="ARBA00022605"/>
    </source>
</evidence>
<dbReference type="GO" id="GO:0036424">
    <property type="term" value="F:L-phosphoserine phosphatase activity"/>
    <property type="evidence" value="ECO:0007669"/>
    <property type="project" value="TreeGrafter"/>
</dbReference>
<protein>
    <recommendedName>
        <fullName evidence="3">phosphoserine phosphatase</fullName>
        <ecNumber evidence="3">3.1.3.3</ecNumber>
    </recommendedName>
</protein>
<dbReference type="PANTHER" id="PTHR43344:SF2">
    <property type="entry name" value="PHOSPHOSERINE PHOSPHATASE"/>
    <property type="match status" value="1"/>
</dbReference>
<evidence type="ECO:0000256" key="2">
    <source>
        <dbReference type="ARBA" id="ARBA00005135"/>
    </source>
</evidence>
<evidence type="ECO:0000256" key="5">
    <source>
        <dbReference type="ARBA" id="ARBA00022723"/>
    </source>
</evidence>
<dbReference type="PANTHER" id="PTHR43344">
    <property type="entry name" value="PHOSPHOSERINE PHOSPHATASE"/>
    <property type="match status" value="1"/>
</dbReference>
<keyword evidence="5" id="KW-0479">Metal-binding</keyword>
<dbReference type="SUPFAM" id="SSF56784">
    <property type="entry name" value="HAD-like"/>
    <property type="match status" value="1"/>
</dbReference>
<keyword evidence="7" id="KW-0460">Magnesium</keyword>
<dbReference type="EC" id="3.1.3.3" evidence="3"/>
<dbReference type="InterPro" id="IPR036412">
    <property type="entry name" value="HAD-like_sf"/>
</dbReference>
<comment type="catalytic activity">
    <reaction evidence="9">
        <text>O-phospho-L-serine + H2O = L-serine + phosphate</text>
        <dbReference type="Rhea" id="RHEA:21208"/>
        <dbReference type="ChEBI" id="CHEBI:15377"/>
        <dbReference type="ChEBI" id="CHEBI:33384"/>
        <dbReference type="ChEBI" id="CHEBI:43474"/>
        <dbReference type="ChEBI" id="CHEBI:57524"/>
        <dbReference type="EC" id="3.1.3.3"/>
    </reaction>
</comment>
<evidence type="ECO:0000256" key="6">
    <source>
        <dbReference type="ARBA" id="ARBA00022801"/>
    </source>
</evidence>
<dbReference type="Gene3D" id="1.10.150.210">
    <property type="entry name" value="Phosphoserine phosphatase, domain 2"/>
    <property type="match status" value="1"/>
</dbReference>
<dbReference type="RefSeq" id="WP_071629392.1">
    <property type="nucleotide sequence ID" value="NZ_CP022375.1"/>
</dbReference>
<evidence type="ECO:0000313" key="11">
    <source>
        <dbReference type="EMBL" id="AXH30121.1"/>
    </source>
</evidence>
<dbReference type="AlphaFoldDB" id="A0A345JS25"/>
<keyword evidence="4" id="KW-0028">Amino-acid biosynthesis</keyword>
<keyword evidence="8" id="KW-0718">Serine biosynthesis</keyword>
<comment type="cofactor">
    <cofactor evidence="1">
        <name>Mg(2+)</name>
        <dbReference type="ChEBI" id="CHEBI:18420"/>
    </cofactor>
</comment>
<dbReference type="KEGG" id="foo:CGC45_05760"/>
<dbReference type="NCBIfam" id="TIGR01488">
    <property type="entry name" value="HAD-SF-IB"/>
    <property type="match status" value="1"/>
</dbReference>
<comment type="pathway">
    <text evidence="2">Amino-acid biosynthesis; L-serine biosynthesis; L-serine from 3-phospho-D-glycerate: step 3/3.</text>
</comment>